<proteinExistence type="predicted"/>
<accession>A0A9Q1CXE9</accession>
<reference evidence="1" key="1">
    <citation type="journal article" date="2023" name="Science">
        <title>Genome structures resolve the early diversification of teleost fishes.</title>
        <authorList>
            <person name="Parey E."/>
            <person name="Louis A."/>
            <person name="Montfort J."/>
            <person name="Bouchez O."/>
            <person name="Roques C."/>
            <person name="Iampietro C."/>
            <person name="Lluch J."/>
            <person name="Castinel A."/>
            <person name="Donnadieu C."/>
            <person name="Desvignes T."/>
            <person name="Floi Bucao C."/>
            <person name="Jouanno E."/>
            <person name="Wen M."/>
            <person name="Mejri S."/>
            <person name="Dirks R."/>
            <person name="Jansen H."/>
            <person name="Henkel C."/>
            <person name="Chen W.J."/>
            <person name="Zahm M."/>
            <person name="Cabau C."/>
            <person name="Klopp C."/>
            <person name="Thompson A.W."/>
            <person name="Robinson-Rechavi M."/>
            <person name="Braasch I."/>
            <person name="Lecointre G."/>
            <person name="Bobe J."/>
            <person name="Postlethwait J.H."/>
            <person name="Berthelot C."/>
            <person name="Roest Crollius H."/>
            <person name="Guiguen Y."/>
        </authorList>
    </citation>
    <scope>NUCLEOTIDE SEQUENCE</scope>
    <source>
        <strain evidence="1">Concon-B</strain>
    </source>
</reference>
<organism evidence="1 2">
    <name type="scientific">Conger conger</name>
    <name type="common">Conger eel</name>
    <name type="synonym">Muraena conger</name>
    <dbReference type="NCBI Taxonomy" id="82655"/>
    <lineage>
        <taxon>Eukaryota</taxon>
        <taxon>Metazoa</taxon>
        <taxon>Chordata</taxon>
        <taxon>Craniata</taxon>
        <taxon>Vertebrata</taxon>
        <taxon>Euteleostomi</taxon>
        <taxon>Actinopterygii</taxon>
        <taxon>Neopterygii</taxon>
        <taxon>Teleostei</taxon>
        <taxon>Anguilliformes</taxon>
        <taxon>Congridae</taxon>
        <taxon>Conger</taxon>
    </lineage>
</organism>
<evidence type="ECO:0000313" key="2">
    <source>
        <dbReference type="Proteomes" id="UP001152803"/>
    </source>
</evidence>
<keyword evidence="2" id="KW-1185">Reference proteome</keyword>
<dbReference type="Proteomes" id="UP001152803">
    <property type="component" value="Unassembled WGS sequence"/>
</dbReference>
<comment type="caution">
    <text evidence="1">The sequence shown here is derived from an EMBL/GenBank/DDBJ whole genome shotgun (WGS) entry which is preliminary data.</text>
</comment>
<dbReference type="AlphaFoldDB" id="A0A9Q1CXE9"/>
<dbReference type="EMBL" id="JAFJMO010000018">
    <property type="protein sequence ID" value="KAJ8250692.1"/>
    <property type="molecule type" value="Genomic_DNA"/>
</dbReference>
<name>A0A9Q1CXE9_CONCO</name>
<protein>
    <submittedName>
        <fullName evidence="1">Uncharacterized protein</fullName>
    </submittedName>
</protein>
<sequence>MEYLGYLCWFACDDWGPCLFLPVVESTVLAKNNAEKLALDGPELLPQKILVRQLHRGKYHGAEDEIQHVTEDQK</sequence>
<gene>
    <name evidence="1" type="ORF">COCON_G00226140</name>
</gene>
<evidence type="ECO:0000313" key="1">
    <source>
        <dbReference type="EMBL" id="KAJ8250692.1"/>
    </source>
</evidence>